<keyword evidence="1" id="KW-0812">Transmembrane</keyword>
<gene>
    <name evidence="2" type="ORF">WJ0W_000829</name>
</gene>
<evidence type="ECO:0000256" key="1">
    <source>
        <dbReference type="SAM" id="Phobius"/>
    </source>
</evidence>
<evidence type="ECO:0000313" key="2">
    <source>
        <dbReference type="EMBL" id="CAH8243590.1"/>
    </source>
</evidence>
<name>A0ABM9FWQ1_9BACL</name>
<dbReference type="Proteomes" id="UP001154322">
    <property type="component" value="Unassembled WGS sequence"/>
</dbReference>
<accession>A0ABM9FWQ1</accession>
<keyword evidence="1" id="KW-0472">Membrane</keyword>
<dbReference type="EMBL" id="CALYLO010000001">
    <property type="protein sequence ID" value="CAH8243590.1"/>
    <property type="molecule type" value="Genomic_DNA"/>
</dbReference>
<dbReference type="RefSeq" id="WP_213428923.1">
    <property type="nucleotide sequence ID" value="NZ_AP031286.1"/>
</dbReference>
<reference evidence="2" key="1">
    <citation type="submission" date="2022-06" db="EMBL/GenBank/DDBJ databases">
        <authorList>
            <person name="Dietemann V."/>
            <person name="Ory F."/>
            <person name="Dainat B."/>
            <person name="Oberhansli S."/>
        </authorList>
    </citation>
    <scope>NUCLEOTIDE SEQUENCE</scope>
    <source>
        <strain evidence="2">Ena-SAMPLE-TAB-26-04-2022-14:26:32:270-5432</strain>
    </source>
</reference>
<keyword evidence="1" id="KW-1133">Transmembrane helix</keyword>
<keyword evidence="3" id="KW-1185">Reference proteome</keyword>
<sequence length="81" mass="9073">MDNNKDIIFRLLSIVCVVMGAYFLLNSTNLGDNQASNYVMMMGGSVNTEALMVHFKAYSETYRIFGGILLAVGLIRLLKKY</sequence>
<organism evidence="2 3">
    <name type="scientific">Paenibacillus melissococcoides</name>
    <dbReference type="NCBI Taxonomy" id="2912268"/>
    <lineage>
        <taxon>Bacteria</taxon>
        <taxon>Bacillati</taxon>
        <taxon>Bacillota</taxon>
        <taxon>Bacilli</taxon>
        <taxon>Bacillales</taxon>
        <taxon>Paenibacillaceae</taxon>
        <taxon>Paenibacillus</taxon>
    </lineage>
</organism>
<comment type="caution">
    <text evidence="2">The sequence shown here is derived from an EMBL/GenBank/DDBJ whole genome shotgun (WGS) entry which is preliminary data.</text>
</comment>
<evidence type="ECO:0000313" key="3">
    <source>
        <dbReference type="Proteomes" id="UP001154322"/>
    </source>
</evidence>
<feature type="transmembrane region" description="Helical" evidence="1">
    <location>
        <begin position="7"/>
        <end position="25"/>
    </location>
</feature>
<feature type="transmembrane region" description="Helical" evidence="1">
    <location>
        <begin position="61"/>
        <end position="78"/>
    </location>
</feature>
<proteinExistence type="predicted"/>
<protein>
    <submittedName>
        <fullName evidence="2">Uncharacterized protein</fullName>
    </submittedName>
</protein>